<dbReference type="RefSeq" id="WP_111794430.1">
    <property type="nucleotide sequence ID" value="NZ_JAGIPM010000010.1"/>
</dbReference>
<dbReference type="InterPro" id="IPR036097">
    <property type="entry name" value="HisK_dim/P_sf"/>
</dbReference>
<dbReference type="SUPFAM" id="SSF55874">
    <property type="entry name" value="ATPase domain of HSP90 chaperone/DNA topoisomerase II/histidine kinase"/>
    <property type="match status" value="1"/>
</dbReference>
<dbReference type="InterPro" id="IPR003661">
    <property type="entry name" value="HisK_dim/P_dom"/>
</dbReference>
<feature type="domain" description="Signal transduction histidine kinase dimerisation/phosphoacceptor" evidence="3">
    <location>
        <begin position="9"/>
        <end position="75"/>
    </location>
</feature>
<dbReference type="Pfam" id="PF00512">
    <property type="entry name" value="HisKA"/>
    <property type="match status" value="1"/>
</dbReference>
<dbReference type="EMBL" id="JAVDSW010000009">
    <property type="protein sequence ID" value="MDR6705331.1"/>
    <property type="molecule type" value="Genomic_DNA"/>
</dbReference>
<gene>
    <name evidence="4" type="ORF">J2W61_005206</name>
</gene>
<dbReference type="SUPFAM" id="SSF47384">
    <property type="entry name" value="Homodimeric domain of signal transducing histidine kinase"/>
    <property type="match status" value="1"/>
</dbReference>
<organism evidence="4 5">
    <name type="scientific">Agrobacterium tumefaciens</name>
    <dbReference type="NCBI Taxonomy" id="358"/>
    <lineage>
        <taxon>Bacteria</taxon>
        <taxon>Pseudomonadati</taxon>
        <taxon>Pseudomonadota</taxon>
        <taxon>Alphaproteobacteria</taxon>
        <taxon>Hyphomicrobiales</taxon>
        <taxon>Rhizobiaceae</taxon>
        <taxon>Rhizobium/Agrobacterium group</taxon>
        <taxon>Agrobacterium</taxon>
        <taxon>Agrobacterium tumefaciens complex</taxon>
    </lineage>
</organism>
<dbReference type="Proteomes" id="UP001265315">
    <property type="component" value="Unassembled WGS sequence"/>
</dbReference>
<accession>A0AAW8M289</accession>
<name>A0AAW8M289_AGRTU</name>
<proteinExistence type="predicted"/>
<keyword evidence="4" id="KW-0808">Transferase</keyword>
<dbReference type="Gene3D" id="3.30.565.10">
    <property type="entry name" value="Histidine kinase-like ATPase, C-terminal domain"/>
    <property type="match status" value="1"/>
</dbReference>
<keyword evidence="4" id="KW-0418">Kinase</keyword>
<reference evidence="4" key="1">
    <citation type="submission" date="2023-07" db="EMBL/GenBank/DDBJ databases">
        <title>Sorghum-associated microbial communities from plants grown in Nebraska, USA.</title>
        <authorList>
            <person name="Schachtman D."/>
        </authorList>
    </citation>
    <scope>NUCLEOTIDE SEQUENCE</scope>
    <source>
        <strain evidence="4">1457</strain>
    </source>
</reference>
<evidence type="ECO:0000256" key="2">
    <source>
        <dbReference type="ARBA" id="ARBA00012438"/>
    </source>
</evidence>
<comment type="catalytic activity">
    <reaction evidence="1">
        <text>ATP + protein L-histidine = ADP + protein N-phospho-L-histidine.</text>
        <dbReference type="EC" id="2.7.13.3"/>
    </reaction>
</comment>
<dbReference type="Gene3D" id="1.10.287.130">
    <property type="match status" value="1"/>
</dbReference>
<dbReference type="GO" id="GO:0000155">
    <property type="term" value="F:phosphorelay sensor kinase activity"/>
    <property type="evidence" value="ECO:0007669"/>
    <property type="project" value="InterPro"/>
</dbReference>
<evidence type="ECO:0000313" key="4">
    <source>
        <dbReference type="EMBL" id="MDR6705331.1"/>
    </source>
</evidence>
<dbReference type="AlphaFoldDB" id="A0AAW8M289"/>
<protein>
    <recommendedName>
        <fullName evidence="2">histidine kinase</fullName>
        <ecNumber evidence="2">2.7.13.3</ecNumber>
    </recommendedName>
</protein>
<evidence type="ECO:0000256" key="1">
    <source>
        <dbReference type="ARBA" id="ARBA00000085"/>
    </source>
</evidence>
<evidence type="ECO:0000259" key="3">
    <source>
        <dbReference type="SMART" id="SM00388"/>
    </source>
</evidence>
<dbReference type="EC" id="2.7.13.3" evidence="2"/>
<evidence type="ECO:0000313" key="5">
    <source>
        <dbReference type="Proteomes" id="UP001265315"/>
    </source>
</evidence>
<dbReference type="SMART" id="SM00388">
    <property type="entry name" value="HisKA"/>
    <property type="match status" value="1"/>
</dbReference>
<comment type="caution">
    <text evidence="4">The sequence shown here is derived from an EMBL/GenBank/DDBJ whole genome shotgun (WGS) entry which is preliminary data.</text>
</comment>
<dbReference type="InterPro" id="IPR036890">
    <property type="entry name" value="HATPase_C_sf"/>
</dbReference>
<sequence length="242" mass="26523">MADAARMKRFLNITATFAHQLNNDLAAVLGYAEILADDANADEAVNTYAMEILVGGRSVRSTVERFHMLHRLASAEVFPFDVRQVIERTRNALLSRLVPSLRLAVDTSQSPLTHTGSPKDLEPILRELCDVAMGNISHTGTLYIASDTIEVTSPKHLSHGLLSEGEYVRITIQATADGVTPADIETTEYATIKDDMRPGKISGELIGARSAIYLLDGVLHTLSQPNRYSQSEIYLPATEYVP</sequence>
<dbReference type="CDD" id="cd00082">
    <property type="entry name" value="HisKA"/>
    <property type="match status" value="1"/>
</dbReference>